<protein>
    <submittedName>
        <fullName evidence="1">Uncharacterized protein</fullName>
    </submittedName>
</protein>
<name>A0A8J4UAR7_CLAMG</name>
<feature type="non-terminal residue" evidence="1">
    <location>
        <position position="85"/>
    </location>
</feature>
<dbReference type="AlphaFoldDB" id="A0A8J4UAR7"/>
<keyword evidence="2" id="KW-1185">Reference proteome</keyword>
<organism evidence="1 2">
    <name type="scientific">Clarias magur</name>
    <name type="common">Asian catfish</name>
    <name type="synonym">Macropteronotus magur</name>
    <dbReference type="NCBI Taxonomy" id="1594786"/>
    <lineage>
        <taxon>Eukaryota</taxon>
        <taxon>Metazoa</taxon>
        <taxon>Chordata</taxon>
        <taxon>Craniata</taxon>
        <taxon>Vertebrata</taxon>
        <taxon>Euteleostomi</taxon>
        <taxon>Actinopterygii</taxon>
        <taxon>Neopterygii</taxon>
        <taxon>Teleostei</taxon>
        <taxon>Ostariophysi</taxon>
        <taxon>Siluriformes</taxon>
        <taxon>Clariidae</taxon>
        <taxon>Clarias</taxon>
    </lineage>
</organism>
<reference evidence="1" key="1">
    <citation type="submission" date="2020-07" db="EMBL/GenBank/DDBJ databases">
        <title>Clarias magur genome sequencing, assembly and annotation.</title>
        <authorList>
            <person name="Kushwaha B."/>
            <person name="Kumar R."/>
            <person name="Das P."/>
            <person name="Joshi C.G."/>
            <person name="Kumar D."/>
            <person name="Nagpure N.S."/>
            <person name="Pandey M."/>
            <person name="Agarwal S."/>
            <person name="Srivastava S."/>
            <person name="Singh M."/>
            <person name="Sahoo L."/>
            <person name="Jayasankar P."/>
            <person name="Meher P.K."/>
            <person name="Koringa P.G."/>
            <person name="Iquebal M.A."/>
            <person name="Das S.P."/>
            <person name="Bit A."/>
            <person name="Patnaik S."/>
            <person name="Patel N."/>
            <person name="Shah T.M."/>
            <person name="Hinsu A."/>
            <person name="Jena J.K."/>
        </authorList>
    </citation>
    <scope>NUCLEOTIDE SEQUENCE</scope>
    <source>
        <strain evidence="1">CIFAMagur01</strain>
        <tissue evidence="1">Testis</tissue>
    </source>
</reference>
<dbReference type="Proteomes" id="UP000727407">
    <property type="component" value="Unassembled WGS sequence"/>
</dbReference>
<evidence type="ECO:0000313" key="2">
    <source>
        <dbReference type="Proteomes" id="UP000727407"/>
    </source>
</evidence>
<accession>A0A8J4UAR7</accession>
<comment type="caution">
    <text evidence="1">The sequence shown here is derived from an EMBL/GenBank/DDBJ whole genome shotgun (WGS) entry which is preliminary data.</text>
</comment>
<sequence>MSAKVQHCLAEGAVCGQMRVNMHLIQENDFFTLLRKLEVNIIRGTLWLVCRGGEGTSVGSGRRFSSLKRNSTRFKYIGAQHDKRL</sequence>
<gene>
    <name evidence="1" type="ORF">DAT39_005741</name>
</gene>
<proteinExistence type="predicted"/>
<evidence type="ECO:0000313" key="1">
    <source>
        <dbReference type="EMBL" id="KAF5904558.1"/>
    </source>
</evidence>
<dbReference type="EMBL" id="QNUK01000055">
    <property type="protein sequence ID" value="KAF5904558.1"/>
    <property type="molecule type" value="Genomic_DNA"/>
</dbReference>